<proteinExistence type="predicted"/>
<sequence>MAIGQTHSEITTHPSKMAVTTATERGNQQEDVERKLKLYGVIQALGDGRMPDNTQINQALDFAINHSPVSLNKLSPDGKLLVEDVRDILETARMMIMDKNDGELFQNFIWSTRNGDPSRGKKSKSDMLPVSKEDATADAKQAAAHLRTLITLFATNSEARKLLSDLGLVSRDLFATAAERAANKARPEQDALDQVDKPAPSGEWIGADGQRVGKNETPELQLKGPRGTEFRMNPKDDPANAKTVDHHGNERSAGDAYNEASNRAGEAKEQARAQKEDAKGAAQDQYQSQGGAGGLKEQARSHANDVTNSSNPLEAARYKKEEAKNQARGAADQNTPYDNRGEAKQDTKNKALNAVPDNVRNKASQGIDKTKDFLSENFPEERRDQFIYRLKKVVVECQDHKDYQEAITFFLDQAENYKGAAKHVAAHGGDSAAKVASDPAYEAASLQFRALLERFANNQSMQPLMDSVDAMYSDAANDPELRDWYHRLNDYIHRVLLEPGYILDDDSTREGRQIRHDGKRFFDHKYKGHFDNFSNQIQSFFMAMGDDPLNARFGEDWKRLVKDLLFNSEGNLEFKPRLWNDIRQVVLPSLIQQIGYVPIPRAEYSDDKIDLVVENLVLQGANLWPNIIEVDVHNHFGFSPYDRINKMQDSNSHRIRLTMSQIQADLRDVQFAFRRKSGWPKIKDSGLADVVIGGKGIGIIVDLETVQNRRDSVFRVKDIDVDIDTLKFSIRNSHHDLLYKFVKATATGIIKHAIEAAIHTALRTALEGLDDQLAEVRNKMDDAKKSDEASRTQTLKELFAKKKDRTKHAAQKADEKTGTFKLVTSPDDSVVRDLDERQTKESWTKRAFKVGEAAHSGDSWRSPVFGLFDKQHPAVTGSHHPQATRGAAGQAAHAATGAATSHRL</sequence>
<comment type="caution">
    <text evidence="1">The sequence shown here is derived from an EMBL/GenBank/DDBJ whole genome shotgun (WGS) entry which is preliminary data.</text>
</comment>
<reference evidence="1" key="1">
    <citation type="submission" date="2023-04" db="EMBL/GenBank/DDBJ databases">
        <title>Draft Genome sequencing of Naganishia species isolated from polar environments using Oxford Nanopore Technology.</title>
        <authorList>
            <person name="Leo P."/>
            <person name="Venkateswaran K."/>
        </authorList>
    </citation>
    <scope>NUCLEOTIDE SEQUENCE</scope>
    <source>
        <strain evidence="1">MNA-CCFEE 5423</strain>
    </source>
</reference>
<evidence type="ECO:0000313" key="2">
    <source>
        <dbReference type="Proteomes" id="UP001227268"/>
    </source>
</evidence>
<name>A0ACC2VRC5_9TREE</name>
<dbReference type="Proteomes" id="UP001227268">
    <property type="component" value="Unassembled WGS sequence"/>
</dbReference>
<protein>
    <submittedName>
        <fullName evidence="1">Uncharacterized protein</fullName>
    </submittedName>
</protein>
<evidence type="ECO:0000313" key="1">
    <source>
        <dbReference type="EMBL" id="KAJ9101186.1"/>
    </source>
</evidence>
<organism evidence="1 2">
    <name type="scientific">Naganishia friedmannii</name>
    <dbReference type="NCBI Taxonomy" id="89922"/>
    <lineage>
        <taxon>Eukaryota</taxon>
        <taxon>Fungi</taxon>
        <taxon>Dikarya</taxon>
        <taxon>Basidiomycota</taxon>
        <taxon>Agaricomycotina</taxon>
        <taxon>Tremellomycetes</taxon>
        <taxon>Filobasidiales</taxon>
        <taxon>Filobasidiaceae</taxon>
        <taxon>Naganishia</taxon>
    </lineage>
</organism>
<gene>
    <name evidence="1" type="ORF">QFC21_003405</name>
</gene>
<keyword evidence="2" id="KW-1185">Reference proteome</keyword>
<accession>A0ACC2VRC5</accession>
<dbReference type="EMBL" id="JASBWT010000010">
    <property type="protein sequence ID" value="KAJ9101186.1"/>
    <property type="molecule type" value="Genomic_DNA"/>
</dbReference>